<evidence type="ECO:0000313" key="4">
    <source>
        <dbReference type="Proteomes" id="UP000051749"/>
    </source>
</evidence>
<evidence type="ECO:0000259" key="2">
    <source>
        <dbReference type="Pfam" id="PF02272"/>
    </source>
</evidence>
<dbReference type="STRING" id="319653.SAMN04487973_11724"/>
<dbReference type="PANTHER" id="PTHR47618">
    <property type="entry name" value="BIFUNCTIONAL OLIGORIBONUCLEASE AND PAP PHOSPHATASE NRNA"/>
    <property type="match status" value="1"/>
</dbReference>
<dbReference type="PATRIC" id="fig|319653.3.peg.664"/>
<evidence type="ECO:0000259" key="1">
    <source>
        <dbReference type="Pfam" id="PF01368"/>
    </source>
</evidence>
<dbReference type="InterPro" id="IPR051319">
    <property type="entry name" value="Oligoribo/pAp-PDE_c-di-AMP_PDE"/>
</dbReference>
<feature type="domain" description="DDH" evidence="1">
    <location>
        <begin position="23"/>
        <end position="161"/>
    </location>
</feature>
<accession>A0A0R2JXF7</accession>
<sequence length="328" mass="36104">MKQKEEIMTLQQEIFEQIKKHQRIIIHRHQRPDPDAIGSQIGLAEIIHASFPMKTVLAVGKQISGLSWIGNMDVADDDDYDDALVIVTDTANPPRVDDNRYTNGQELIKIDHHPNDDPYGDLIWVLPNASSSSEMVFDFYHQFKKELKLTPKAAEALYAGILGDTGRFLYPATTPHTLRVAASLMATGFDVTAVNQKLDSIALPVARLSAYVYENLEITDAGAATVCLTAEVLDKFDLKDAGTAGVVPLPGKIDSVVCWAIFVIQRDGTYRVRLRSKGPTINELAKKHDGGGHALASGAKAKDLDEIKAIKNELAEIATAYQKKNKKE</sequence>
<dbReference type="AlphaFoldDB" id="A0A0R2JXF7"/>
<dbReference type="InterPro" id="IPR038763">
    <property type="entry name" value="DHH_sf"/>
</dbReference>
<gene>
    <name evidence="3" type="ORF">IV87_GL000653</name>
</gene>
<dbReference type="SUPFAM" id="SSF64182">
    <property type="entry name" value="DHH phosphoesterases"/>
    <property type="match status" value="1"/>
</dbReference>
<dbReference type="Pfam" id="PF02272">
    <property type="entry name" value="DHHA1"/>
    <property type="match status" value="1"/>
</dbReference>
<dbReference type="InterPro" id="IPR003156">
    <property type="entry name" value="DHHA1_dom"/>
</dbReference>
<organism evidence="3 4">
    <name type="scientific">Pediococcus ethanolidurans</name>
    <dbReference type="NCBI Taxonomy" id="319653"/>
    <lineage>
        <taxon>Bacteria</taxon>
        <taxon>Bacillati</taxon>
        <taxon>Bacillota</taxon>
        <taxon>Bacilli</taxon>
        <taxon>Lactobacillales</taxon>
        <taxon>Lactobacillaceae</taxon>
        <taxon>Pediococcus</taxon>
    </lineage>
</organism>
<dbReference type="InterPro" id="IPR001667">
    <property type="entry name" value="DDH_dom"/>
</dbReference>
<dbReference type="Gene3D" id="3.90.1640.10">
    <property type="entry name" value="inorganic pyrophosphatase (n-terminal core)"/>
    <property type="match status" value="1"/>
</dbReference>
<proteinExistence type="predicted"/>
<reference evidence="3 4" key="1">
    <citation type="journal article" date="2015" name="Genome Announc.">
        <title>Expanding the biotechnology potential of lactobacilli through comparative genomics of 213 strains and associated genera.</title>
        <authorList>
            <person name="Sun Z."/>
            <person name="Harris H.M."/>
            <person name="McCann A."/>
            <person name="Guo C."/>
            <person name="Argimon S."/>
            <person name="Zhang W."/>
            <person name="Yang X."/>
            <person name="Jeffery I.B."/>
            <person name="Cooney J.C."/>
            <person name="Kagawa T.F."/>
            <person name="Liu W."/>
            <person name="Song Y."/>
            <person name="Salvetti E."/>
            <person name="Wrobel A."/>
            <person name="Rasinkangas P."/>
            <person name="Parkhill J."/>
            <person name="Rea M.C."/>
            <person name="O'Sullivan O."/>
            <person name="Ritari J."/>
            <person name="Douillard F.P."/>
            <person name="Paul Ross R."/>
            <person name="Yang R."/>
            <person name="Briner A.E."/>
            <person name="Felis G.E."/>
            <person name="de Vos W.M."/>
            <person name="Barrangou R."/>
            <person name="Klaenhammer T.R."/>
            <person name="Caufield P.W."/>
            <person name="Cui Y."/>
            <person name="Zhang H."/>
            <person name="O'Toole P.W."/>
        </authorList>
    </citation>
    <scope>NUCLEOTIDE SEQUENCE [LARGE SCALE GENOMIC DNA]</scope>
    <source>
        <strain evidence="3 4">DSM 22301</strain>
    </source>
</reference>
<dbReference type="EMBL" id="JQBY01000017">
    <property type="protein sequence ID" value="KRN81936.1"/>
    <property type="molecule type" value="Genomic_DNA"/>
</dbReference>
<comment type="caution">
    <text evidence="3">The sequence shown here is derived from an EMBL/GenBank/DDBJ whole genome shotgun (WGS) entry which is preliminary data.</text>
</comment>
<dbReference type="GO" id="GO:0003676">
    <property type="term" value="F:nucleic acid binding"/>
    <property type="evidence" value="ECO:0007669"/>
    <property type="project" value="InterPro"/>
</dbReference>
<dbReference type="Pfam" id="PF01368">
    <property type="entry name" value="DHH"/>
    <property type="match status" value="1"/>
</dbReference>
<protein>
    <submittedName>
        <fullName evidence="3">Phosphoesterase domain-containing protein</fullName>
    </submittedName>
</protein>
<dbReference type="Gene3D" id="3.10.310.30">
    <property type="match status" value="1"/>
</dbReference>
<dbReference type="PANTHER" id="PTHR47618:SF1">
    <property type="entry name" value="BIFUNCTIONAL OLIGORIBONUCLEASE AND PAP PHOSPHATASE NRNA"/>
    <property type="match status" value="1"/>
</dbReference>
<evidence type="ECO:0000313" key="3">
    <source>
        <dbReference type="EMBL" id="KRN81936.1"/>
    </source>
</evidence>
<feature type="domain" description="DHHA1" evidence="2">
    <location>
        <begin position="247"/>
        <end position="318"/>
    </location>
</feature>
<name>A0A0R2JXF7_9LACO</name>
<dbReference type="Proteomes" id="UP000051749">
    <property type="component" value="Unassembled WGS sequence"/>
</dbReference>